<dbReference type="EMBL" id="CP002631">
    <property type="protein sequence ID" value="AEB14052.1"/>
    <property type="molecule type" value="Genomic_DNA"/>
</dbReference>
<organism evidence="3 4">
    <name type="scientific">Treponema succinifaciens (strain ATCC 33096 / DSM 2489 / 6091)</name>
    <dbReference type="NCBI Taxonomy" id="869209"/>
    <lineage>
        <taxon>Bacteria</taxon>
        <taxon>Pseudomonadati</taxon>
        <taxon>Spirochaetota</taxon>
        <taxon>Spirochaetia</taxon>
        <taxon>Spirochaetales</taxon>
        <taxon>Treponemataceae</taxon>
        <taxon>Treponema</taxon>
    </lineage>
</organism>
<evidence type="ECO:0000313" key="4">
    <source>
        <dbReference type="Proteomes" id="UP000006852"/>
    </source>
</evidence>
<dbReference type="KEGG" id="tsu:Tresu_1140"/>
<feature type="transmembrane region" description="Helical" evidence="2">
    <location>
        <begin position="7"/>
        <end position="30"/>
    </location>
</feature>
<feature type="region of interest" description="Disordered" evidence="1">
    <location>
        <begin position="172"/>
        <end position="213"/>
    </location>
</feature>
<feature type="transmembrane region" description="Helical" evidence="2">
    <location>
        <begin position="143"/>
        <end position="163"/>
    </location>
</feature>
<protein>
    <recommendedName>
        <fullName evidence="5">GGDEF domain-containing protein</fullName>
    </recommendedName>
</protein>
<feature type="compositionally biased region" description="Basic and acidic residues" evidence="1">
    <location>
        <begin position="197"/>
        <end position="206"/>
    </location>
</feature>
<evidence type="ECO:0000256" key="1">
    <source>
        <dbReference type="SAM" id="MobiDB-lite"/>
    </source>
</evidence>
<keyword evidence="2" id="KW-0812">Transmembrane</keyword>
<dbReference type="GeneID" id="302998301"/>
<reference evidence="3 4" key="1">
    <citation type="journal article" date="2011" name="Stand. Genomic Sci.">
        <title>Complete genome sequence of Treponema succinifaciens type strain (6091).</title>
        <authorList>
            <person name="Han C."/>
            <person name="Gronow S."/>
            <person name="Teshima H."/>
            <person name="Lapidus A."/>
            <person name="Nolan M."/>
            <person name="Lucas S."/>
            <person name="Hammon N."/>
            <person name="Deshpande S."/>
            <person name="Cheng J.F."/>
            <person name="Zeytun A."/>
            <person name="Tapia R."/>
            <person name="Goodwin L."/>
            <person name="Pitluck S."/>
            <person name="Liolios K."/>
            <person name="Pagani I."/>
            <person name="Ivanova N."/>
            <person name="Mavromatis K."/>
            <person name="Mikhailova N."/>
            <person name="Huntemann M."/>
            <person name="Pati A."/>
            <person name="Chen A."/>
            <person name="Palaniappan K."/>
            <person name="Land M."/>
            <person name="Hauser L."/>
            <person name="Brambilla E.M."/>
            <person name="Rohde M."/>
            <person name="Goker M."/>
            <person name="Woyke T."/>
            <person name="Bristow J."/>
            <person name="Eisen J.A."/>
            <person name="Markowitz V."/>
            <person name="Hugenholtz P."/>
            <person name="Kyrpides N.C."/>
            <person name="Klenk H.P."/>
            <person name="Detter J.C."/>
        </authorList>
    </citation>
    <scope>NUCLEOTIDE SEQUENCE [LARGE SCALE GENOMIC DNA]</scope>
    <source>
        <strain evidence="4">ATCC 33096 / DSM 2489 / 6091</strain>
    </source>
</reference>
<sequence>MRAKRNSIFITTICAVYILSLLFFIIALAAEYKQGAFNSQNRFNSITRDLSRISKNYAPQSKKFYDEFLASLGNISDIAGLQIKYGEELIFSYPGKMSEFEKINSSLVKIYSTTVFTENGIPLSLTASIYLLKPVSIFYKGRIAFIVVIIATLATAAHLAFFIKNGTFPKESENDDLEQTEYPEIESYDDFSEEKEEQNAEEKTNDENGETSENIIEQEEAPQEQEEDVLAFLNSEPEKETNSEPELLEDKHEDFAEEPAGLFCPSTGFGWEQYMLTRLDSELIRSASSDQDLSLFTIKIKNIDWDSECGKEISKTILEKVKFNDLVFNYKEDGASAIFQNQNTDKSLVIAGDLHTEITSVLSKYNEQRFVGIGISSRTLRLISATRLANESEEALNRADADSPIIAFRVNPERYKDFLASESFQEEATASSEQKGENESTENKQEE</sequence>
<dbReference type="Proteomes" id="UP000006852">
    <property type="component" value="Chromosome"/>
</dbReference>
<dbReference type="HOGENOM" id="CLU_574835_0_0_12"/>
<proteinExistence type="predicted"/>
<feature type="compositionally biased region" description="Polar residues" evidence="1">
    <location>
        <begin position="422"/>
        <end position="433"/>
    </location>
</feature>
<keyword evidence="2" id="KW-1133">Transmembrane helix</keyword>
<keyword evidence="4" id="KW-1185">Reference proteome</keyword>
<dbReference type="OrthoDB" id="358039at2"/>
<gene>
    <name evidence="3" type="ordered locus">Tresu_1140</name>
</gene>
<keyword evidence="2" id="KW-0472">Membrane</keyword>
<evidence type="ECO:0000313" key="3">
    <source>
        <dbReference type="EMBL" id="AEB14052.1"/>
    </source>
</evidence>
<feature type="compositionally biased region" description="Basic and acidic residues" evidence="1">
    <location>
        <begin position="434"/>
        <end position="447"/>
    </location>
</feature>
<reference evidence="4" key="2">
    <citation type="submission" date="2011-04" db="EMBL/GenBank/DDBJ databases">
        <title>The complete genome of chromosome of Treponema succinifaciens DSM 2489.</title>
        <authorList>
            <person name="Lucas S."/>
            <person name="Copeland A."/>
            <person name="Lapidus A."/>
            <person name="Bruce D."/>
            <person name="Goodwin L."/>
            <person name="Pitluck S."/>
            <person name="Peters L."/>
            <person name="Kyrpides N."/>
            <person name="Mavromatis K."/>
            <person name="Ivanova N."/>
            <person name="Ovchinnikova G."/>
            <person name="Teshima H."/>
            <person name="Detter J.C."/>
            <person name="Tapia R."/>
            <person name="Han C."/>
            <person name="Land M."/>
            <person name="Hauser L."/>
            <person name="Markowitz V."/>
            <person name="Cheng J.-F."/>
            <person name="Hugenholtz P."/>
            <person name="Woyke T."/>
            <person name="Wu D."/>
            <person name="Gronow S."/>
            <person name="Wellnitz S."/>
            <person name="Brambilla E."/>
            <person name="Klenk H.-P."/>
            <person name="Eisen J.A."/>
        </authorList>
    </citation>
    <scope>NUCLEOTIDE SEQUENCE [LARGE SCALE GENOMIC DNA]</scope>
    <source>
        <strain evidence="4">ATCC 33096 / DSM 2489 / 6091</strain>
    </source>
</reference>
<feature type="transmembrane region" description="Helical" evidence="2">
    <location>
        <begin position="110"/>
        <end position="131"/>
    </location>
</feature>
<feature type="region of interest" description="Disordered" evidence="1">
    <location>
        <begin position="421"/>
        <end position="447"/>
    </location>
</feature>
<evidence type="ECO:0000256" key="2">
    <source>
        <dbReference type="SAM" id="Phobius"/>
    </source>
</evidence>
<feature type="compositionally biased region" description="Acidic residues" evidence="1">
    <location>
        <begin position="173"/>
        <end position="196"/>
    </location>
</feature>
<dbReference type="AlphaFoldDB" id="F2NXH3"/>
<name>F2NXH3_TRES6</name>
<dbReference type="STRING" id="869209.Tresu_1140"/>
<dbReference type="eggNOG" id="COG2199">
    <property type="taxonomic scope" value="Bacteria"/>
</dbReference>
<dbReference type="RefSeq" id="WP_013701341.1">
    <property type="nucleotide sequence ID" value="NC_015385.1"/>
</dbReference>
<accession>F2NXH3</accession>
<evidence type="ECO:0008006" key="5">
    <source>
        <dbReference type="Google" id="ProtNLM"/>
    </source>
</evidence>